<dbReference type="SUPFAM" id="SSF49265">
    <property type="entry name" value="Fibronectin type III"/>
    <property type="match status" value="1"/>
</dbReference>
<dbReference type="Pfam" id="PF25835">
    <property type="entry name" value="Fn3_SaeA_5th"/>
    <property type="match status" value="1"/>
</dbReference>
<keyword evidence="1" id="KW-0326">Glycosidase</keyword>
<sequence length="900" mass="93774">MQPFSPNDYRKRVLAAVERRGGLEHSDAFELYDIPLDEATTLTDSEVEARIEEVWGFWQKQRDHPKYRVLAGLLVDGHEELSYPLLSAASRRVEADRVRQLRARREGERYEMLDTAIERMVNRHGGIPAAKLPGLEDIGKLSGLDADEIAARLRRHRILDETPTAAAPPTTEVTAQRRQQIRQLLTEYERLLPGDPVPTLLVLLGLDYARAHETAEIRLRAEALRARTRELPPGRVRVVLDELLVHVQDLLEPGGHTVDDYLRAIAADVADQLRPQVRAAILVEDQLVEADYDFLVHEAIAGGLDHSTAQQVVIGLATELGSTVEGVTGGPNAGARGAARGTSAPGVGQSGAGHDGSRGGPAPAGSAHGSTHATEAPDGAAQGSGYRTEGQGGSAHGFSRGGAARDASGHGSDHRGPGGGYGTPPAGHAHGGGTSSASPHPRAWEEPLKAARAALRAGHPRKAAHHVERARRAVDADGTGMTSVRPVAEEVDRVLAEAVVRWRSATVGCAGKRYVEALDHLQYLERHASDVPDPQGGRDLSQLLAEARAAIAEADRLLAAAPTGPLDTRMRAMRAVLDLCADHTGARAALAAVPIDPPGALTAIRQPNGTVTLTWEPSPTADVEYRVTRLQPDDSWRVVGRTRATELEDGGAPDGPLPIYGVVATLSGRTSDMSRTDAPSTPPPTPAPTPPTPGRIDITRPDRRAARAAARANASEGAGAAAAASTAAGSGTSGAGGAAIPAAATDTSTGAASPVAPGGAGAAAAATGAGAADPSGGAHASTGSSPHPGAAPSTDPAPSGIPVVENLAIRGDVLTFDWPLGVTEVMVVVRTDSPPVAPDDPDARAWKLTNTRYQIDGGGRLPADIPRPCHIAIASTRREPNGMLTVAVGFASSARTRWEA</sequence>
<dbReference type="AlphaFoldDB" id="A0A378YQR7"/>
<evidence type="ECO:0000313" key="5">
    <source>
        <dbReference type="EMBL" id="SUA79516.1"/>
    </source>
</evidence>
<keyword evidence="2" id="KW-0119">Carbohydrate metabolism</keyword>
<gene>
    <name evidence="5" type="ORF">NCTC1934_03827</name>
</gene>
<keyword evidence="1" id="KW-0378">Hydrolase</keyword>
<evidence type="ECO:0000259" key="4">
    <source>
        <dbReference type="PROSITE" id="PS50853"/>
    </source>
</evidence>
<dbReference type="EMBL" id="UGRY01000002">
    <property type="protein sequence ID" value="SUA79516.1"/>
    <property type="molecule type" value="Genomic_DNA"/>
</dbReference>
<feature type="compositionally biased region" description="Pro residues" evidence="3">
    <location>
        <begin position="680"/>
        <end position="693"/>
    </location>
</feature>
<dbReference type="InterPro" id="IPR003961">
    <property type="entry name" value="FN3_dom"/>
</dbReference>
<dbReference type="GO" id="GO:0000272">
    <property type="term" value="P:polysaccharide catabolic process"/>
    <property type="evidence" value="ECO:0007669"/>
    <property type="project" value="UniProtKB-KW"/>
</dbReference>
<evidence type="ECO:0000256" key="2">
    <source>
        <dbReference type="ARBA" id="ARBA00023326"/>
    </source>
</evidence>
<feature type="region of interest" description="Disordered" evidence="3">
    <location>
        <begin position="748"/>
        <end position="799"/>
    </location>
</feature>
<feature type="compositionally biased region" description="Basic and acidic residues" evidence="3">
    <location>
        <begin position="407"/>
        <end position="416"/>
    </location>
</feature>
<reference evidence="5 6" key="1">
    <citation type="submission" date="2018-06" db="EMBL/GenBank/DDBJ databases">
        <authorList>
            <consortium name="Pathogen Informatics"/>
            <person name="Doyle S."/>
        </authorList>
    </citation>
    <scope>NUCLEOTIDE SEQUENCE [LARGE SCALE GENOMIC DNA]</scope>
    <source>
        <strain evidence="5 6">NCTC1934</strain>
    </source>
</reference>
<keyword evidence="2" id="KW-0624">Polysaccharide degradation</keyword>
<feature type="compositionally biased region" description="Low complexity" evidence="3">
    <location>
        <begin position="333"/>
        <end position="346"/>
    </location>
</feature>
<feature type="region of interest" description="Disordered" evidence="3">
    <location>
        <begin position="327"/>
        <end position="442"/>
    </location>
</feature>
<evidence type="ECO:0000256" key="1">
    <source>
        <dbReference type="ARBA" id="ARBA00023295"/>
    </source>
</evidence>
<accession>A0A378YQR7</accession>
<feature type="domain" description="Fibronectin type-III" evidence="4">
    <location>
        <begin position="597"/>
        <end position="684"/>
    </location>
</feature>
<feature type="compositionally biased region" description="Low complexity" evidence="3">
    <location>
        <begin position="360"/>
        <end position="370"/>
    </location>
</feature>
<dbReference type="Proteomes" id="UP000255467">
    <property type="component" value="Unassembled WGS sequence"/>
</dbReference>
<name>A0A378YQR7_9NOCA</name>
<evidence type="ECO:0000313" key="6">
    <source>
        <dbReference type="Proteomes" id="UP000255467"/>
    </source>
</evidence>
<organism evidence="5 6">
    <name type="scientific">Nocardia otitidiscaviarum</name>
    <dbReference type="NCBI Taxonomy" id="1823"/>
    <lineage>
        <taxon>Bacteria</taxon>
        <taxon>Bacillati</taxon>
        <taxon>Actinomycetota</taxon>
        <taxon>Actinomycetes</taxon>
        <taxon>Mycobacteriales</taxon>
        <taxon>Nocardiaceae</taxon>
        <taxon>Nocardia</taxon>
    </lineage>
</organism>
<feature type="compositionally biased region" description="Basic and acidic residues" evidence="3">
    <location>
        <begin position="465"/>
        <end position="475"/>
    </location>
</feature>
<evidence type="ECO:0000256" key="3">
    <source>
        <dbReference type="SAM" id="MobiDB-lite"/>
    </source>
</evidence>
<feature type="region of interest" description="Disordered" evidence="3">
    <location>
        <begin position="456"/>
        <end position="476"/>
    </location>
</feature>
<dbReference type="RefSeq" id="WP_115061550.1">
    <property type="nucleotide sequence ID" value="NZ_UGRY01000002.1"/>
</dbReference>
<dbReference type="OrthoDB" id="3218246at2"/>
<dbReference type="InterPro" id="IPR013783">
    <property type="entry name" value="Ig-like_fold"/>
</dbReference>
<feature type="region of interest" description="Disordered" evidence="3">
    <location>
        <begin position="670"/>
        <end position="718"/>
    </location>
</feature>
<proteinExistence type="predicted"/>
<feature type="compositionally biased region" description="Low complexity" evidence="3">
    <location>
        <begin position="748"/>
        <end position="781"/>
    </location>
</feature>
<dbReference type="InterPro" id="IPR058694">
    <property type="entry name" value="Fn3_SaeA_4th"/>
</dbReference>
<dbReference type="STRING" id="1406858.GCA_000710895_04245"/>
<dbReference type="PROSITE" id="PS50853">
    <property type="entry name" value="FN3"/>
    <property type="match status" value="1"/>
</dbReference>
<feature type="compositionally biased region" description="Low complexity" evidence="3">
    <location>
        <begin position="707"/>
        <end position="718"/>
    </location>
</feature>
<keyword evidence="6" id="KW-1185">Reference proteome</keyword>
<dbReference type="Gene3D" id="2.60.40.10">
    <property type="entry name" value="Immunoglobulins"/>
    <property type="match status" value="1"/>
</dbReference>
<dbReference type="GO" id="GO:0016798">
    <property type="term" value="F:hydrolase activity, acting on glycosyl bonds"/>
    <property type="evidence" value="ECO:0007669"/>
    <property type="project" value="UniProtKB-KW"/>
</dbReference>
<dbReference type="InterPro" id="IPR036116">
    <property type="entry name" value="FN3_sf"/>
</dbReference>
<protein>
    <recommendedName>
        <fullName evidence="4">Fibronectin type-III domain-containing protein</fullName>
    </recommendedName>
</protein>